<evidence type="ECO:0000313" key="3">
    <source>
        <dbReference type="EMBL" id="AAZ63022.1"/>
    </source>
</evidence>
<dbReference type="CDD" id="cd13578">
    <property type="entry name" value="PBP2_Bug27"/>
    <property type="match status" value="1"/>
</dbReference>
<dbReference type="EMBL" id="CP000091">
    <property type="protein sequence ID" value="AAZ63022.1"/>
    <property type="molecule type" value="Genomic_DNA"/>
</dbReference>
<dbReference type="Gene3D" id="3.40.190.150">
    <property type="entry name" value="Bordetella uptake gene, domain 1"/>
    <property type="match status" value="1"/>
</dbReference>
<dbReference type="Gene3D" id="3.40.190.10">
    <property type="entry name" value="Periplasmic binding protein-like II"/>
    <property type="match status" value="1"/>
</dbReference>
<dbReference type="KEGG" id="reu:Reut_B3664"/>
<organism evidence="3">
    <name type="scientific">Cupriavidus pinatubonensis (strain JMP 134 / LMG 1197)</name>
    <name type="common">Cupriavidus necator (strain JMP 134)</name>
    <dbReference type="NCBI Taxonomy" id="264198"/>
    <lineage>
        <taxon>Bacteria</taxon>
        <taxon>Pseudomonadati</taxon>
        <taxon>Pseudomonadota</taxon>
        <taxon>Betaproteobacteria</taxon>
        <taxon>Burkholderiales</taxon>
        <taxon>Burkholderiaceae</taxon>
        <taxon>Cupriavidus</taxon>
    </lineage>
</organism>
<feature type="chain" id="PRO_5004232811" evidence="2">
    <location>
        <begin position="25"/>
        <end position="324"/>
    </location>
</feature>
<dbReference type="OrthoDB" id="8678477at2"/>
<dbReference type="HOGENOM" id="CLU_045683_0_0_4"/>
<name>Q46V12_CUPPJ</name>
<dbReference type="PANTHER" id="PTHR42928">
    <property type="entry name" value="TRICARBOXYLATE-BINDING PROTEIN"/>
    <property type="match status" value="1"/>
</dbReference>
<dbReference type="InterPro" id="IPR042100">
    <property type="entry name" value="Bug_dom1"/>
</dbReference>
<dbReference type="AlphaFoldDB" id="Q46V12"/>
<evidence type="ECO:0000256" key="1">
    <source>
        <dbReference type="ARBA" id="ARBA00006987"/>
    </source>
</evidence>
<proteinExistence type="inferred from homology"/>
<dbReference type="Pfam" id="PF03401">
    <property type="entry name" value="TctC"/>
    <property type="match status" value="1"/>
</dbReference>
<dbReference type="STRING" id="264198.Reut_B3664"/>
<keyword evidence="2" id="KW-0732">Signal</keyword>
<feature type="signal peptide" evidence="2">
    <location>
        <begin position="1"/>
        <end position="24"/>
    </location>
</feature>
<dbReference type="PIRSF" id="PIRSF017082">
    <property type="entry name" value="YflP"/>
    <property type="match status" value="1"/>
</dbReference>
<reference evidence="3" key="1">
    <citation type="submission" date="2005-08" db="EMBL/GenBank/DDBJ databases">
        <title>Complete sequence of chromosome 2 of Ralstonia eutropha JMP134.</title>
        <authorList>
            <person name="Copeland A."/>
            <person name="Lucas S."/>
            <person name="Lapidus A."/>
            <person name="Barry K."/>
            <person name="Detter J.C."/>
            <person name="Glavina T."/>
            <person name="Hammon N."/>
            <person name="Israni S."/>
            <person name="Pitluck S."/>
            <person name="Goltsman E."/>
            <person name="Martinez M."/>
            <person name="Schmutz J."/>
            <person name="Larimer F."/>
            <person name="Land M."/>
            <person name="Lykidis A."/>
            <person name="Richardson P."/>
        </authorList>
    </citation>
    <scope>NUCLEOTIDE SEQUENCE [LARGE SCALE GENOMIC DNA]</scope>
    <source>
        <strain evidence="3">JMP134</strain>
    </source>
</reference>
<sequence length="324" mass="33571">MRVSSVAAVALVAAAVFSAPAVQAQAYPNKPIRMVVGFPSGGAPDTLARIVSEKISPSWGQPVVVDNKPGAGGNIGAEAVAHAPADGYTLAMGTVGTHSINGALYSKMPYDMVKDFTPVILVATTPNVLVVHPGVPAKNVSELIALAKARPGGLTFGTPGVGTSLHVAGELFNSMAGVKITHVPYKGRAMAIPDLLGGHITMMFDNLPSALPVVKEGKLRALGVTSAKRSPSAPDIPTLAEQGLPGFEADSWFAIFAPANTPKDVVAKLNAEFNRIYSLPDVQAKLKTLGLDPVLGTPEKLAAYQRSEIAKWAKVVKESGAKAE</sequence>
<comment type="similarity">
    <text evidence="1">Belongs to the UPF0065 (bug) family.</text>
</comment>
<evidence type="ECO:0000256" key="2">
    <source>
        <dbReference type="SAM" id="SignalP"/>
    </source>
</evidence>
<accession>Q46V12</accession>
<dbReference type="InterPro" id="IPR005064">
    <property type="entry name" value="BUG"/>
</dbReference>
<dbReference type="PANTHER" id="PTHR42928:SF5">
    <property type="entry name" value="BLR1237 PROTEIN"/>
    <property type="match status" value="1"/>
</dbReference>
<gene>
    <name evidence="3" type="ordered locus">Reut_B3664</name>
</gene>
<protein>
    <submittedName>
        <fullName evidence="3">Uncharacterized protein UPF0065</fullName>
    </submittedName>
</protein>
<dbReference type="SUPFAM" id="SSF53850">
    <property type="entry name" value="Periplasmic binding protein-like II"/>
    <property type="match status" value="1"/>
</dbReference>
<dbReference type="eggNOG" id="COG3181">
    <property type="taxonomic scope" value="Bacteria"/>
</dbReference>